<dbReference type="Proteomes" id="UP000549250">
    <property type="component" value="Unassembled WGS sequence"/>
</dbReference>
<dbReference type="AlphaFoldDB" id="A0A839SZN4"/>
<name>A0A839SZN4_AZOMA</name>
<keyword evidence="3" id="KW-1185">Reference proteome</keyword>
<evidence type="ECO:0000313" key="3">
    <source>
        <dbReference type="Proteomes" id="UP000549250"/>
    </source>
</evidence>
<sequence length="266" mass="28432">MSKLVKTLFAMGRAGSVILLALAGMQGVAHADEAAPWQATQSLRGSEASGLEGGSAHRPASANAEVAAPILAFKPSPRITAEVNRQLADGFASGDEAAWPDVVRQMAPGALDDQMFRRMLARPLGTSREQMLDSLASGKVQSEFRKMLDAAGYHENDVGDAAALFMICAWSIVHDQLTIPQGAFEAARAIMARHERGDEITRIGDEEKQASAESFAIMTLLIGAASEQGLGVDRQNLQRGVRQMVKNMGTDLDEIVLTENGFIPKS</sequence>
<feature type="chain" id="PRO_5032872653" evidence="1">
    <location>
        <begin position="32"/>
        <end position="266"/>
    </location>
</feature>
<dbReference type="Pfam" id="PF20388">
    <property type="entry name" value="DUF6683"/>
    <property type="match status" value="1"/>
</dbReference>
<comment type="caution">
    <text evidence="2">The sequence shown here is derived from an EMBL/GenBank/DDBJ whole genome shotgun (WGS) entry which is preliminary data.</text>
</comment>
<proteinExistence type="predicted"/>
<reference evidence="2 3" key="1">
    <citation type="submission" date="2020-08" db="EMBL/GenBank/DDBJ databases">
        <title>Genomic Encyclopedia of Type Strains, Phase III (KMG-III): the genomes of soil and plant-associated and newly described type strains.</title>
        <authorList>
            <person name="Whitman W."/>
        </authorList>
    </citation>
    <scope>NUCLEOTIDE SEQUENCE [LARGE SCALE GENOMIC DNA]</scope>
    <source>
        <strain evidence="2 3">CECT 4462</strain>
    </source>
</reference>
<dbReference type="RefSeq" id="WP_183165769.1">
    <property type="nucleotide sequence ID" value="NZ_JACHXI010000004.1"/>
</dbReference>
<gene>
    <name evidence="2" type="ORF">FHR87_001179</name>
</gene>
<organism evidence="2 3">
    <name type="scientific">Azomonas macrocytogenes</name>
    <name type="common">Azotobacter macrocytogenes</name>
    <dbReference type="NCBI Taxonomy" id="69962"/>
    <lineage>
        <taxon>Bacteria</taxon>
        <taxon>Pseudomonadati</taxon>
        <taxon>Pseudomonadota</taxon>
        <taxon>Gammaproteobacteria</taxon>
        <taxon>Pseudomonadales</taxon>
        <taxon>Pseudomonadaceae</taxon>
        <taxon>Azomonas</taxon>
    </lineage>
</organism>
<keyword evidence="1" id="KW-0732">Signal</keyword>
<accession>A0A839SZN4</accession>
<evidence type="ECO:0000256" key="1">
    <source>
        <dbReference type="SAM" id="SignalP"/>
    </source>
</evidence>
<dbReference type="EMBL" id="JACHXI010000004">
    <property type="protein sequence ID" value="MBB3102791.1"/>
    <property type="molecule type" value="Genomic_DNA"/>
</dbReference>
<protein>
    <submittedName>
        <fullName evidence="2">Uncharacterized protein</fullName>
    </submittedName>
</protein>
<evidence type="ECO:0000313" key="2">
    <source>
        <dbReference type="EMBL" id="MBB3102791.1"/>
    </source>
</evidence>
<dbReference type="InterPro" id="IPR046505">
    <property type="entry name" value="DUF6683"/>
</dbReference>
<feature type="signal peptide" evidence="1">
    <location>
        <begin position="1"/>
        <end position="31"/>
    </location>
</feature>